<dbReference type="Proteomes" id="UP001334248">
    <property type="component" value="Unassembled WGS sequence"/>
</dbReference>
<proteinExistence type="predicted"/>
<gene>
    <name evidence="2" type="ORF">PMZ80_001614</name>
</gene>
<feature type="region of interest" description="Disordered" evidence="1">
    <location>
        <begin position="37"/>
        <end position="58"/>
    </location>
</feature>
<protein>
    <submittedName>
        <fullName evidence="2">Uncharacterized protein</fullName>
    </submittedName>
</protein>
<sequence>MPFRTPAILTLLTLSLICTFTLIVIISAALSSNAHSSAGNSNLIDSNTPWPSAPAGSSWEEGVEHTLHYLAGRTWLERDGDVVVEKQEGWEEQEKQRPIRRHCRSRESKQRVWKWLRRWAMVPVLV</sequence>
<dbReference type="GeneID" id="89995063"/>
<organism evidence="2 3">
    <name type="scientific">Knufia obscura</name>
    <dbReference type="NCBI Taxonomy" id="1635080"/>
    <lineage>
        <taxon>Eukaryota</taxon>
        <taxon>Fungi</taxon>
        <taxon>Dikarya</taxon>
        <taxon>Ascomycota</taxon>
        <taxon>Pezizomycotina</taxon>
        <taxon>Eurotiomycetes</taxon>
        <taxon>Chaetothyriomycetidae</taxon>
        <taxon>Chaetothyriales</taxon>
        <taxon>Trichomeriaceae</taxon>
        <taxon>Knufia</taxon>
    </lineage>
</organism>
<reference evidence="2 3" key="1">
    <citation type="journal article" date="2023" name="Res Sq">
        <title>Genomic and morphological characterization of Knufia obscura isolated from the Mars 2020 spacecraft assembly facility.</title>
        <authorList>
            <person name="Chander A.M."/>
            <person name="Teixeira M.M."/>
            <person name="Singh N.K."/>
            <person name="Williams M.P."/>
            <person name="Parker C.W."/>
            <person name="Leo P."/>
            <person name="Stajich J.E."/>
            <person name="Torok T."/>
            <person name="Tighe S."/>
            <person name="Mason C.E."/>
            <person name="Venkateswaran K."/>
        </authorList>
    </citation>
    <scope>NUCLEOTIDE SEQUENCE [LARGE SCALE GENOMIC DNA]</scope>
    <source>
        <strain evidence="2 3">CCFEE 5817</strain>
    </source>
</reference>
<evidence type="ECO:0000256" key="1">
    <source>
        <dbReference type="SAM" id="MobiDB-lite"/>
    </source>
</evidence>
<comment type="caution">
    <text evidence="2">The sequence shown here is derived from an EMBL/GenBank/DDBJ whole genome shotgun (WGS) entry which is preliminary data.</text>
</comment>
<dbReference type="EMBL" id="JAVHJV010000001">
    <property type="protein sequence ID" value="KAK5947464.1"/>
    <property type="molecule type" value="Genomic_DNA"/>
</dbReference>
<dbReference type="RefSeq" id="XP_064735554.1">
    <property type="nucleotide sequence ID" value="XM_064870057.1"/>
</dbReference>
<evidence type="ECO:0000313" key="3">
    <source>
        <dbReference type="Proteomes" id="UP001334248"/>
    </source>
</evidence>
<keyword evidence="3" id="KW-1185">Reference proteome</keyword>
<accession>A0ABR0S4N3</accession>
<evidence type="ECO:0000313" key="2">
    <source>
        <dbReference type="EMBL" id="KAK5947464.1"/>
    </source>
</evidence>
<name>A0ABR0S4N3_9EURO</name>